<name>A0A4Q0PQ04_9FLAO</name>
<protein>
    <recommendedName>
        <fullName evidence="2">DUF5683 domain-containing protein</fullName>
    </recommendedName>
</protein>
<organism evidence="3 4">
    <name type="scientific">Leeuwenhoekiella marinoflava</name>
    <dbReference type="NCBI Taxonomy" id="988"/>
    <lineage>
        <taxon>Bacteria</taxon>
        <taxon>Pseudomonadati</taxon>
        <taxon>Bacteroidota</taxon>
        <taxon>Flavobacteriia</taxon>
        <taxon>Flavobacteriales</taxon>
        <taxon>Flavobacteriaceae</taxon>
        <taxon>Leeuwenhoekiella</taxon>
    </lineage>
</organism>
<dbReference type="Proteomes" id="UP000290608">
    <property type="component" value="Unassembled WGS sequence"/>
</dbReference>
<sequence>MPNKFLLLSFLFLYSFSHAQETEPVAPKIEAEEIDEAFQEYEPLRPAKAAFYSAVFPGLGQAYNKDYWKMPIVYGAIGTGVGIAIYNHDLFQKYRTAYKDRIAGRIDEFTIIADDGTVTQTFTEDQLIRAQDFYRRNKELSILITAGIYVLQIIEANVDAHLSQYEVEDRLSFSPFMERNTFDYNNTFGMRLTYTF</sequence>
<dbReference type="STRING" id="1122159.SAMN02745246_00779"/>
<dbReference type="Pfam" id="PF18935">
    <property type="entry name" value="DUF5683"/>
    <property type="match status" value="1"/>
</dbReference>
<comment type="caution">
    <text evidence="3">The sequence shown here is derived from an EMBL/GenBank/DDBJ whole genome shotgun (WGS) entry which is preliminary data.</text>
</comment>
<feature type="domain" description="DUF5683" evidence="2">
    <location>
        <begin position="43"/>
        <end position="196"/>
    </location>
</feature>
<feature type="chain" id="PRO_5020608947" description="DUF5683 domain-containing protein" evidence="1">
    <location>
        <begin position="20"/>
        <end position="196"/>
    </location>
</feature>
<evidence type="ECO:0000313" key="4">
    <source>
        <dbReference type="Proteomes" id="UP000290608"/>
    </source>
</evidence>
<keyword evidence="1" id="KW-0732">Signal</keyword>
<evidence type="ECO:0000256" key="1">
    <source>
        <dbReference type="SAM" id="SignalP"/>
    </source>
</evidence>
<proteinExistence type="predicted"/>
<dbReference type="InterPro" id="IPR043738">
    <property type="entry name" value="DUF5683"/>
</dbReference>
<reference evidence="3 4" key="1">
    <citation type="submission" date="2018-07" db="EMBL/GenBank/DDBJ databases">
        <title>Leeuwenhoekiella genomics.</title>
        <authorList>
            <person name="Tahon G."/>
            <person name="Willems A."/>
        </authorList>
    </citation>
    <scope>NUCLEOTIDE SEQUENCE [LARGE SCALE GENOMIC DNA]</scope>
    <source>
        <strain evidence="3 4">LMG 1345</strain>
    </source>
</reference>
<accession>A0A4Q0PQ04</accession>
<gene>
    <name evidence="3" type="ORF">DSL99_897</name>
</gene>
<evidence type="ECO:0000313" key="3">
    <source>
        <dbReference type="EMBL" id="RXG32573.1"/>
    </source>
</evidence>
<evidence type="ECO:0000259" key="2">
    <source>
        <dbReference type="Pfam" id="PF18935"/>
    </source>
</evidence>
<dbReference type="AlphaFoldDB" id="A0A4Q0PQ04"/>
<feature type="signal peptide" evidence="1">
    <location>
        <begin position="1"/>
        <end position="19"/>
    </location>
</feature>
<dbReference type="RefSeq" id="WP_073097270.1">
    <property type="nucleotide sequence ID" value="NZ_JBALUR010000004.1"/>
</dbReference>
<dbReference type="EMBL" id="QOVL01000003">
    <property type="protein sequence ID" value="RXG32573.1"/>
    <property type="molecule type" value="Genomic_DNA"/>
</dbReference>